<proteinExistence type="predicted"/>
<gene>
    <name evidence="1" type="ORF">SN811_14670</name>
</gene>
<reference evidence="1" key="1">
    <citation type="submission" date="2019-10" db="EMBL/GenBank/DDBJ databases">
        <title>Lactobacillus agilis SN811 Whole Genome Sequencing Project.</title>
        <authorList>
            <person name="Suzuki S."/>
            <person name="Endo A."/>
            <person name="Maeno S."/>
            <person name="Shiwa Y."/>
            <person name="Matsutani M."/>
            <person name="Kajikawa A."/>
        </authorList>
    </citation>
    <scope>NUCLEOTIDE SEQUENCE</scope>
    <source>
        <strain evidence="1">SN811</strain>
    </source>
</reference>
<dbReference type="Proteomes" id="UP000494160">
    <property type="component" value="Unassembled WGS sequence"/>
</dbReference>
<name>A0A6F9Y687_9LACO</name>
<dbReference type="EMBL" id="BLAP01000061">
    <property type="protein sequence ID" value="GET12967.1"/>
    <property type="molecule type" value="Genomic_DNA"/>
</dbReference>
<evidence type="ECO:0000313" key="1">
    <source>
        <dbReference type="EMBL" id="GET12967.1"/>
    </source>
</evidence>
<accession>A0A6F9Y687</accession>
<dbReference type="AlphaFoldDB" id="A0A6F9Y687"/>
<organism evidence="1">
    <name type="scientific">Ligilactobacillus agilis</name>
    <dbReference type="NCBI Taxonomy" id="1601"/>
    <lineage>
        <taxon>Bacteria</taxon>
        <taxon>Bacillati</taxon>
        <taxon>Bacillota</taxon>
        <taxon>Bacilli</taxon>
        <taxon>Lactobacillales</taxon>
        <taxon>Lactobacillaceae</taxon>
        <taxon>Ligilactobacillus</taxon>
    </lineage>
</organism>
<sequence>MWKIIQKSIDDKILAWYTIKVIAAKYGGNKIKNLLTLINKFGIM</sequence>
<comment type="caution">
    <text evidence="1">The sequence shown here is derived from an EMBL/GenBank/DDBJ whole genome shotgun (WGS) entry which is preliminary data.</text>
</comment>
<protein>
    <submittedName>
        <fullName evidence="1">Uncharacterized protein</fullName>
    </submittedName>
</protein>